<proteinExistence type="predicted"/>
<reference evidence="2 3" key="1">
    <citation type="journal article" date="2024" name="Plant Biotechnol. J.">
        <title>Dendrobium thyrsiflorum genome and its molecular insights into genes involved in important horticultural traits.</title>
        <authorList>
            <person name="Chen B."/>
            <person name="Wang J.Y."/>
            <person name="Zheng P.J."/>
            <person name="Li K.L."/>
            <person name="Liang Y.M."/>
            <person name="Chen X.F."/>
            <person name="Zhang C."/>
            <person name="Zhao X."/>
            <person name="He X."/>
            <person name="Zhang G.Q."/>
            <person name="Liu Z.J."/>
            <person name="Xu Q."/>
        </authorList>
    </citation>
    <scope>NUCLEOTIDE SEQUENCE [LARGE SCALE GENOMIC DNA]</scope>
    <source>
        <strain evidence="2">GZMU011</strain>
    </source>
</reference>
<comment type="caution">
    <text evidence="2">The sequence shown here is derived from an EMBL/GenBank/DDBJ whole genome shotgun (WGS) entry which is preliminary data.</text>
</comment>
<dbReference type="AlphaFoldDB" id="A0ABD0URA2"/>
<sequence>MLEDIWTTTLQLHNQSVDENSDFSKLIVELSGSELRTQQHQNRLNPSPNESKPMTRSTVGSRIERLDESNPTSPRTQNSYISKLENYPSNCPRSRDSTSAVHSNHSPFTLDLPPIYKPCNSMKSINRAPILLEKGPKP</sequence>
<evidence type="ECO:0000313" key="3">
    <source>
        <dbReference type="Proteomes" id="UP001552299"/>
    </source>
</evidence>
<dbReference type="EMBL" id="JANQDX010000012">
    <property type="protein sequence ID" value="KAL0915211.1"/>
    <property type="molecule type" value="Genomic_DNA"/>
</dbReference>
<name>A0ABD0URA2_DENTH</name>
<keyword evidence="3" id="KW-1185">Reference proteome</keyword>
<dbReference type="Proteomes" id="UP001552299">
    <property type="component" value="Unassembled WGS sequence"/>
</dbReference>
<gene>
    <name evidence="2" type="ORF">M5K25_015612</name>
</gene>
<accession>A0ABD0URA2</accession>
<evidence type="ECO:0000256" key="1">
    <source>
        <dbReference type="SAM" id="MobiDB-lite"/>
    </source>
</evidence>
<feature type="compositionally biased region" description="Polar residues" evidence="1">
    <location>
        <begin position="34"/>
        <end position="60"/>
    </location>
</feature>
<protein>
    <submittedName>
        <fullName evidence="2">Uncharacterized protein</fullName>
    </submittedName>
</protein>
<evidence type="ECO:0000313" key="2">
    <source>
        <dbReference type="EMBL" id="KAL0915211.1"/>
    </source>
</evidence>
<feature type="compositionally biased region" description="Polar residues" evidence="1">
    <location>
        <begin position="69"/>
        <end position="107"/>
    </location>
</feature>
<feature type="region of interest" description="Disordered" evidence="1">
    <location>
        <begin position="32"/>
        <end position="115"/>
    </location>
</feature>
<organism evidence="2 3">
    <name type="scientific">Dendrobium thyrsiflorum</name>
    <name type="common">Pinecone-like raceme dendrobium</name>
    <name type="synonym">Orchid</name>
    <dbReference type="NCBI Taxonomy" id="117978"/>
    <lineage>
        <taxon>Eukaryota</taxon>
        <taxon>Viridiplantae</taxon>
        <taxon>Streptophyta</taxon>
        <taxon>Embryophyta</taxon>
        <taxon>Tracheophyta</taxon>
        <taxon>Spermatophyta</taxon>
        <taxon>Magnoliopsida</taxon>
        <taxon>Liliopsida</taxon>
        <taxon>Asparagales</taxon>
        <taxon>Orchidaceae</taxon>
        <taxon>Epidendroideae</taxon>
        <taxon>Malaxideae</taxon>
        <taxon>Dendrobiinae</taxon>
        <taxon>Dendrobium</taxon>
    </lineage>
</organism>